<sequence length="106" mass="12209">MYDSYEQSVIEWAHTYDGYSRIAGGPDHLWTQIEPLKRAYDQHGRVPEWAGVDLLRGWAFYIVRAHRHGGAWDSVFIEFPEMRSILDALRQHPAATSQDLPPASEL</sequence>
<dbReference type="RefSeq" id="WP_090593812.1">
    <property type="nucleotide sequence ID" value="NZ_CP104302.1"/>
</dbReference>
<dbReference type="STRING" id="85968.GCA_900073015_03853"/>
<evidence type="ECO:0000313" key="1">
    <source>
        <dbReference type="EMBL" id="PIB73764.1"/>
    </source>
</evidence>
<keyword evidence="2" id="KW-1185">Reference proteome</keyword>
<accession>A0A2G5P798</accession>
<gene>
    <name evidence="1" type="ORF">CQY22_015390</name>
</gene>
<reference evidence="1 2" key="1">
    <citation type="journal article" date="2017" name="Infect. Genet. Evol.">
        <title>The new phylogeny of the genus Mycobacterium: The old and the news.</title>
        <authorList>
            <person name="Tortoli E."/>
            <person name="Fedrizzi T."/>
            <person name="Meehan C.J."/>
            <person name="Trovato A."/>
            <person name="Grottola A."/>
            <person name="Giacobazzi E."/>
            <person name="Serpini G.F."/>
            <person name="Tagliazucchi S."/>
            <person name="Fabio A."/>
            <person name="Bettua C."/>
            <person name="Bertorelli R."/>
            <person name="Frascaro F."/>
            <person name="De Sanctis V."/>
            <person name="Pecorari M."/>
            <person name="Jousson O."/>
            <person name="Segata N."/>
            <person name="Cirillo D.M."/>
        </authorList>
    </citation>
    <scope>NUCLEOTIDE SEQUENCE [LARGE SCALE GENOMIC DNA]</scope>
    <source>
        <strain evidence="1 2">CIP1034565</strain>
    </source>
</reference>
<organism evidence="1 2">
    <name type="scientific">Mycolicibacterium brumae</name>
    <dbReference type="NCBI Taxonomy" id="85968"/>
    <lineage>
        <taxon>Bacteria</taxon>
        <taxon>Bacillati</taxon>
        <taxon>Actinomycetota</taxon>
        <taxon>Actinomycetes</taxon>
        <taxon>Mycobacteriales</taxon>
        <taxon>Mycobacteriaceae</taxon>
        <taxon>Mycolicibacterium</taxon>
    </lineage>
</organism>
<protein>
    <submittedName>
        <fullName evidence="1">Uncharacterized protein</fullName>
    </submittedName>
</protein>
<comment type="caution">
    <text evidence="1">The sequence shown here is derived from an EMBL/GenBank/DDBJ whole genome shotgun (WGS) entry which is preliminary data.</text>
</comment>
<evidence type="ECO:0000313" key="2">
    <source>
        <dbReference type="Proteomes" id="UP000230551"/>
    </source>
</evidence>
<dbReference type="EMBL" id="PDCN02000024">
    <property type="protein sequence ID" value="PIB73764.1"/>
    <property type="molecule type" value="Genomic_DNA"/>
</dbReference>
<dbReference type="Proteomes" id="UP000230551">
    <property type="component" value="Unassembled WGS sequence"/>
</dbReference>
<dbReference type="OrthoDB" id="3679064at2"/>
<name>A0A2G5P798_9MYCO</name>
<proteinExistence type="predicted"/>
<dbReference type="AlphaFoldDB" id="A0A2G5P798"/>